<dbReference type="PANTHER" id="PTHR30595:SF6">
    <property type="entry name" value="SCHLAFEN ALBA-2 DOMAIN-CONTAINING PROTEIN"/>
    <property type="match status" value="1"/>
</dbReference>
<evidence type="ECO:0000313" key="2">
    <source>
        <dbReference type="Proteomes" id="UP000823629"/>
    </source>
</evidence>
<dbReference type="InterPro" id="IPR036388">
    <property type="entry name" value="WH-like_DNA-bd_sf"/>
</dbReference>
<reference evidence="1" key="2">
    <citation type="journal article" date="2021" name="PeerJ">
        <title>Extensive microbial diversity within the chicken gut microbiome revealed by metagenomics and culture.</title>
        <authorList>
            <person name="Gilroy R."/>
            <person name="Ravi A."/>
            <person name="Getino M."/>
            <person name="Pursley I."/>
            <person name="Horton D.L."/>
            <person name="Alikhan N.F."/>
            <person name="Baker D."/>
            <person name="Gharbi K."/>
            <person name="Hall N."/>
            <person name="Watson M."/>
            <person name="Adriaenssens E.M."/>
            <person name="Foster-Nyarko E."/>
            <person name="Jarju S."/>
            <person name="Secka A."/>
            <person name="Antonio M."/>
            <person name="Oren A."/>
            <person name="Chaudhuri R.R."/>
            <person name="La Ragione R."/>
            <person name="Hildebrand F."/>
            <person name="Pallen M.J."/>
        </authorList>
    </citation>
    <scope>NUCLEOTIDE SEQUENCE</scope>
    <source>
        <strain evidence="1">1748</strain>
    </source>
</reference>
<dbReference type="InterPro" id="IPR036390">
    <property type="entry name" value="WH_DNA-bd_sf"/>
</dbReference>
<proteinExistence type="predicted"/>
<evidence type="ECO:0000313" key="1">
    <source>
        <dbReference type="EMBL" id="MBO8413986.1"/>
    </source>
</evidence>
<evidence type="ECO:0008006" key="3">
    <source>
        <dbReference type="Google" id="ProtNLM"/>
    </source>
</evidence>
<dbReference type="PANTHER" id="PTHR30595">
    <property type="entry name" value="GLPR-RELATED TRANSCRIPTIONAL REPRESSOR"/>
    <property type="match status" value="1"/>
</dbReference>
<dbReference type="Proteomes" id="UP000823629">
    <property type="component" value="Unassembled WGS sequence"/>
</dbReference>
<dbReference type="EMBL" id="JADING010000015">
    <property type="protein sequence ID" value="MBO8413986.1"/>
    <property type="molecule type" value="Genomic_DNA"/>
</dbReference>
<name>A0A9D9D9L9_9BACL</name>
<sequence length="156" mass="17688">MITLYSDRIEILSRGTLPPMQTLDGFFEGHSVPVNEKLSELFLQLHISEKTGRGIPTIVNKYGKEAIAINENTIVVTIPFNRINDVGNKVGNKLLNKSQIRVLAEIRNNPNIIKSQLMIKCDLGKTSIDKNIKVLKDKHYIKRQGSNKTGYWEILE</sequence>
<dbReference type="Pfam" id="PF13749">
    <property type="entry name" value="HATPase_c_4"/>
    <property type="match status" value="1"/>
</dbReference>
<comment type="caution">
    <text evidence="1">The sequence shown here is derived from an EMBL/GenBank/DDBJ whole genome shotgun (WGS) entry which is preliminary data.</text>
</comment>
<protein>
    <recommendedName>
        <fullName evidence="3">ATP-dependent DNA helicase RecG C-terminal domain-containing protein</fullName>
    </recommendedName>
</protein>
<dbReference type="Gene3D" id="3.30.565.60">
    <property type="match status" value="1"/>
</dbReference>
<dbReference type="AlphaFoldDB" id="A0A9D9D9L9"/>
<dbReference type="SUPFAM" id="SSF46785">
    <property type="entry name" value="Winged helix' DNA-binding domain"/>
    <property type="match status" value="1"/>
</dbReference>
<reference evidence="1" key="1">
    <citation type="submission" date="2020-10" db="EMBL/GenBank/DDBJ databases">
        <authorList>
            <person name="Gilroy R."/>
        </authorList>
    </citation>
    <scope>NUCLEOTIDE SEQUENCE</scope>
    <source>
        <strain evidence="1">1748</strain>
    </source>
</reference>
<accession>A0A9D9D9L9</accession>
<organism evidence="1 2">
    <name type="scientific">Candidatus Scatoplasma merdavium</name>
    <dbReference type="NCBI Taxonomy" id="2840932"/>
    <lineage>
        <taxon>Bacteria</taxon>
        <taxon>Bacillati</taxon>
        <taxon>Bacillota</taxon>
        <taxon>Bacilli</taxon>
        <taxon>Bacillales</taxon>
        <taxon>Candidatus Scatoplasma</taxon>
    </lineage>
</organism>
<dbReference type="Gene3D" id="1.10.10.10">
    <property type="entry name" value="Winged helix-like DNA-binding domain superfamily/Winged helix DNA-binding domain"/>
    <property type="match status" value="1"/>
</dbReference>
<dbReference type="InterPro" id="IPR038475">
    <property type="entry name" value="RecG_C_sf"/>
</dbReference>
<gene>
    <name evidence="1" type="ORF">IAC78_00680</name>
</gene>